<dbReference type="InterPro" id="IPR036885">
    <property type="entry name" value="SWIB_MDM2_dom_sf"/>
</dbReference>
<evidence type="ECO:0000256" key="1">
    <source>
        <dbReference type="ARBA" id="ARBA00022723"/>
    </source>
</evidence>
<dbReference type="Gene3D" id="3.30.40.10">
    <property type="entry name" value="Zinc/RING finger domain, C3HC4 (zinc finger)"/>
    <property type="match status" value="1"/>
</dbReference>
<keyword evidence="8" id="KW-1185">Reference proteome</keyword>
<keyword evidence="2" id="KW-0863">Zinc-finger</keyword>
<dbReference type="CDD" id="cd15568">
    <property type="entry name" value="PHD5_NSD"/>
    <property type="match status" value="1"/>
</dbReference>
<dbReference type="GO" id="GO:0008270">
    <property type="term" value="F:zinc ion binding"/>
    <property type="evidence" value="ECO:0007669"/>
    <property type="project" value="UniProtKB-KW"/>
</dbReference>
<dbReference type="InterPro" id="IPR004343">
    <property type="entry name" value="Plus-3_dom"/>
</dbReference>
<feature type="domain" description="DM2" evidence="6">
    <location>
        <begin position="219"/>
        <end position="302"/>
    </location>
</feature>
<dbReference type="PANTHER" id="PTHR46851:SF11">
    <property type="entry name" value="GYF DOMAIN-CONTAINING PROTEIN"/>
    <property type="match status" value="1"/>
</dbReference>
<accession>A0AAV9FHA0</accession>
<protein>
    <submittedName>
        <fullName evidence="7">Uncharacterized protein</fullName>
    </submittedName>
</protein>
<dbReference type="InterPro" id="IPR001965">
    <property type="entry name" value="Znf_PHD"/>
</dbReference>
<dbReference type="Gene3D" id="3.90.70.200">
    <property type="entry name" value="Plus-3 domain"/>
    <property type="match status" value="1"/>
</dbReference>
<dbReference type="PROSITE" id="PS51360">
    <property type="entry name" value="PLUS3"/>
    <property type="match status" value="1"/>
</dbReference>
<organism evidence="7 8">
    <name type="scientific">Acorus calamus</name>
    <name type="common">Sweet flag</name>
    <dbReference type="NCBI Taxonomy" id="4465"/>
    <lineage>
        <taxon>Eukaryota</taxon>
        <taxon>Viridiplantae</taxon>
        <taxon>Streptophyta</taxon>
        <taxon>Embryophyta</taxon>
        <taxon>Tracheophyta</taxon>
        <taxon>Spermatophyta</taxon>
        <taxon>Magnoliopsida</taxon>
        <taxon>Liliopsida</taxon>
        <taxon>Acoraceae</taxon>
        <taxon>Acorus</taxon>
    </lineage>
</organism>
<dbReference type="Gene3D" id="1.10.245.10">
    <property type="entry name" value="SWIB/MDM2 domain"/>
    <property type="match status" value="1"/>
</dbReference>
<evidence type="ECO:0000256" key="2">
    <source>
        <dbReference type="ARBA" id="ARBA00022771"/>
    </source>
</evidence>
<name>A0AAV9FHA0_ACOCL</name>
<evidence type="ECO:0000256" key="4">
    <source>
        <dbReference type="SAM" id="MobiDB-lite"/>
    </source>
</evidence>
<dbReference type="PROSITE" id="PS01359">
    <property type="entry name" value="ZF_PHD_1"/>
    <property type="match status" value="1"/>
</dbReference>
<evidence type="ECO:0000313" key="8">
    <source>
        <dbReference type="Proteomes" id="UP001180020"/>
    </source>
</evidence>
<dbReference type="InterPro" id="IPR011011">
    <property type="entry name" value="Znf_FYVE_PHD"/>
</dbReference>
<dbReference type="SMART" id="SM00249">
    <property type="entry name" value="PHD"/>
    <property type="match status" value="1"/>
</dbReference>
<dbReference type="PROSITE" id="PS51925">
    <property type="entry name" value="SWIB_MDM2"/>
    <property type="match status" value="1"/>
</dbReference>
<proteinExistence type="predicted"/>
<feature type="compositionally biased region" description="Basic and acidic residues" evidence="4">
    <location>
        <begin position="588"/>
        <end position="621"/>
    </location>
</feature>
<dbReference type="InterPro" id="IPR055198">
    <property type="entry name" value="NSD_PHD"/>
</dbReference>
<feature type="region of interest" description="Disordered" evidence="4">
    <location>
        <begin position="561"/>
        <end position="648"/>
    </location>
</feature>
<dbReference type="SUPFAM" id="SSF47592">
    <property type="entry name" value="SWIB/MDM2 domain"/>
    <property type="match status" value="1"/>
</dbReference>
<sequence length="648" mass="74933">MGEKRNKEEIAEDYCFVCKDGGYLIVCEYGDCLKSYHPECVGKDPSFVETGGQYTCDLHSCFNCHKRSQFQCFVCPSSVCRRCLKISAFVCTREGKGFCNNCLKLAIMVEENVDVDSDGEKVDFEDRDTWEFLFMDYWLIVKKKEGIMLEELRKADVLLRSGKNYKGRVDLYELPKEEYMISDSDDMAMDEDDGMSFSKKPKGHRGRKMLKGRKSGSVKREFIGWASKELAEFLTSIGKDIEKPLTQFEVSDIIKEYVHYNQLFHPSKRKKVLCDVRLQSLFKRKALNRFKIDDLLERHFSDYQDAKDDLLYGVEEVNDPIINKRQKCSVFNLTDHKSKPNGCKEKVSEAPKSTRAVVVLKNTRKSCYAAVIVENIKLVYLKQSLVQIFLKTPEIFESKVMDSFVRIKCDRTDFHMPRKSHQIVQVTGLKKASETYKIADTSTDILLQVSDVLQDIPISILSDDDFTEEECDNLRQRVNSGFLKRPLLVDLEKKARNLHVDITNHWIEREIVVLQNQIDRANEKGWRRELFEFIDRKQLLMTEDEQGRLLNILPEIIADEELEPNAATESPDRGEFEETTSVSQNINHGEEVEGKEAVSSENAQKIKNEEKTASAKFKAAENEVEAQEQSPLKVYQRRRIKDNFKPSI</sequence>
<evidence type="ECO:0000256" key="3">
    <source>
        <dbReference type="ARBA" id="ARBA00022833"/>
    </source>
</evidence>
<dbReference type="Pfam" id="PF25980">
    <property type="entry name" value="NERD_plant"/>
    <property type="match status" value="1"/>
</dbReference>
<evidence type="ECO:0000259" key="5">
    <source>
        <dbReference type="PROSITE" id="PS51360"/>
    </source>
</evidence>
<dbReference type="SUPFAM" id="SSF57903">
    <property type="entry name" value="FYVE/PHD zinc finger"/>
    <property type="match status" value="1"/>
</dbReference>
<dbReference type="InterPro" id="IPR019786">
    <property type="entry name" value="Zinc_finger_PHD-type_CS"/>
</dbReference>
<dbReference type="Proteomes" id="UP001180020">
    <property type="component" value="Unassembled WGS sequence"/>
</dbReference>
<evidence type="ECO:0000259" key="6">
    <source>
        <dbReference type="PROSITE" id="PS51925"/>
    </source>
</evidence>
<keyword evidence="1" id="KW-0479">Metal-binding</keyword>
<dbReference type="AlphaFoldDB" id="A0AAV9FHA0"/>
<reference evidence="7" key="2">
    <citation type="submission" date="2023-06" db="EMBL/GenBank/DDBJ databases">
        <authorList>
            <person name="Ma L."/>
            <person name="Liu K.-W."/>
            <person name="Li Z."/>
            <person name="Hsiao Y.-Y."/>
            <person name="Qi Y."/>
            <person name="Fu T."/>
            <person name="Tang G."/>
            <person name="Zhang D."/>
            <person name="Sun W.-H."/>
            <person name="Liu D.-K."/>
            <person name="Li Y."/>
            <person name="Chen G.-Z."/>
            <person name="Liu X.-D."/>
            <person name="Liao X.-Y."/>
            <person name="Jiang Y.-T."/>
            <person name="Yu X."/>
            <person name="Hao Y."/>
            <person name="Huang J."/>
            <person name="Zhao X.-W."/>
            <person name="Ke S."/>
            <person name="Chen Y.-Y."/>
            <person name="Wu W.-L."/>
            <person name="Hsu J.-L."/>
            <person name="Lin Y.-F."/>
            <person name="Huang M.-D."/>
            <person name="Li C.-Y."/>
            <person name="Huang L."/>
            <person name="Wang Z.-W."/>
            <person name="Zhao X."/>
            <person name="Zhong W.-Y."/>
            <person name="Peng D.-H."/>
            <person name="Ahmad S."/>
            <person name="Lan S."/>
            <person name="Zhang J.-S."/>
            <person name="Tsai W.-C."/>
            <person name="Van De Peer Y."/>
            <person name="Liu Z.-J."/>
        </authorList>
    </citation>
    <scope>NUCLEOTIDE SEQUENCE</scope>
    <source>
        <strain evidence="7">CP</strain>
        <tissue evidence="7">Leaves</tissue>
    </source>
</reference>
<dbReference type="InterPro" id="IPR003121">
    <property type="entry name" value="SWIB_MDM2_domain"/>
</dbReference>
<dbReference type="InterPro" id="IPR036128">
    <property type="entry name" value="Plus3-like_sf"/>
</dbReference>
<dbReference type="SMART" id="SM00719">
    <property type="entry name" value="Plus3"/>
    <property type="match status" value="1"/>
</dbReference>
<dbReference type="GO" id="GO:0003677">
    <property type="term" value="F:DNA binding"/>
    <property type="evidence" value="ECO:0007669"/>
    <property type="project" value="InterPro"/>
</dbReference>
<feature type="domain" description="Plus3" evidence="5">
    <location>
        <begin position="370"/>
        <end position="503"/>
    </location>
</feature>
<reference evidence="7" key="1">
    <citation type="journal article" date="2023" name="Nat. Commun.">
        <title>Diploid and tetraploid genomes of Acorus and the evolution of monocots.</title>
        <authorList>
            <person name="Ma L."/>
            <person name="Liu K.W."/>
            <person name="Li Z."/>
            <person name="Hsiao Y.Y."/>
            <person name="Qi Y."/>
            <person name="Fu T."/>
            <person name="Tang G.D."/>
            <person name="Zhang D."/>
            <person name="Sun W.H."/>
            <person name="Liu D.K."/>
            <person name="Li Y."/>
            <person name="Chen G.Z."/>
            <person name="Liu X.D."/>
            <person name="Liao X.Y."/>
            <person name="Jiang Y.T."/>
            <person name="Yu X."/>
            <person name="Hao Y."/>
            <person name="Huang J."/>
            <person name="Zhao X.W."/>
            <person name="Ke S."/>
            <person name="Chen Y.Y."/>
            <person name="Wu W.L."/>
            <person name="Hsu J.L."/>
            <person name="Lin Y.F."/>
            <person name="Huang M.D."/>
            <person name="Li C.Y."/>
            <person name="Huang L."/>
            <person name="Wang Z.W."/>
            <person name="Zhao X."/>
            <person name="Zhong W.Y."/>
            <person name="Peng D.H."/>
            <person name="Ahmad S."/>
            <person name="Lan S."/>
            <person name="Zhang J.S."/>
            <person name="Tsai W.C."/>
            <person name="Van de Peer Y."/>
            <person name="Liu Z.J."/>
        </authorList>
    </citation>
    <scope>NUCLEOTIDE SEQUENCE</scope>
    <source>
        <strain evidence="7">CP</strain>
    </source>
</reference>
<dbReference type="InterPro" id="IPR058668">
    <property type="entry name" value="NERD_dom"/>
</dbReference>
<dbReference type="EMBL" id="JAUJYO010000002">
    <property type="protein sequence ID" value="KAK1323977.1"/>
    <property type="molecule type" value="Genomic_DNA"/>
</dbReference>
<dbReference type="Pfam" id="PF22908">
    <property type="entry name" value="PHD_NSD"/>
    <property type="match status" value="1"/>
</dbReference>
<comment type="caution">
    <text evidence="7">The sequence shown here is derived from an EMBL/GenBank/DDBJ whole genome shotgun (WGS) entry which is preliminary data.</text>
</comment>
<dbReference type="Pfam" id="PF02201">
    <property type="entry name" value="SWIB"/>
    <property type="match status" value="1"/>
</dbReference>
<dbReference type="PANTHER" id="PTHR46851">
    <property type="entry name" value="OS01G0884500 PROTEIN"/>
    <property type="match status" value="1"/>
</dbReference>
<dbReference type="InterPro" id="IPR013083">
    <property type="entry name" value="Znf_RING/FYVE/PHD"/>
</dbReference>
<dbReference type="SUPFAM" id="SSF159042">
    <property type="entry name" value="Plus3-like"/>
    <property type="match status" value="1"/>
</dbReference>
<dbReference type="InterPro" id="IPR045894">
    <property type="entry name" value="At5g08430-like"/>
</dbReference>
<dbReference type="CDD" id="cd10567">
    <property type="entry name" value="SWIB-MDM2_like"/>
    <property type="match status" value="1"/>
</dbReference>
<evidence type="ECO:0000313" key="7">
    <source>
        <dbReference type="EMBL" id="KAK1323977.1"/>
    </source>
</evidence>
<gene>
    <name evidence="7" type="ORF">QJS10_CPA02g00513</name>
</gene>
<keyword evidence="3" id="KW-0862">Zinc</keyword>
<dbReference type="Pfam" id="PF03126">
    <property type="entry name" value="Plus-3"/>
    <property type="match status" value="1"/>
</dbReference>